<sequence length="151" mass="17761">MNYLINFGIILLTFCATEGVAWALHKYIMHGFLWNLHESHHVKDERHFFERNDLFLLFFAIPSALCIYTGIADGLDFKLYIGIGILVYGVVYFLVHDVFIHQRYPPLLRKSNNKYFRALRRAHHAHHKHITKSGGEAFGLLWVSKKYLEKE</sequence>
<keyword evidence="2" id="KW-0125">Carotenoid biosynthesis</keyword>
<evidence type="ECO:0000256" key="1">
    <source>
        <dbReference type="ARBA" id="ARBA00009324"/>
    </source>
</evidence>
<keyword evidence="4" id="KW-0472">Membrane</keyword>
<feature type="transmembrane region" description="Helical" evidence="4">
    <location>
        <begin position="54"/>
        <end position="71"/>
    </location>
</feature>
<accession>A0A1I2C8Y3</accession>
<dbReference type="STRING" id="1003.SAMN04488541_1004149"/>
<dbReference type="RefSeq" id="WP_091540153.1">
    <property type="nucleotide sequence ID" value="NZ_FONY01000004.1"/>
</dbReference>
<name>A0A1I2C8Y3_9BACT</name>
<protein>
    <submittedName>
        <fullName evidence="5">Beta-carotene 3-hydroxylase</fullName>
    </submittedName>
</protein>
<reference evidence="5 6" key="1">
    <citation type="submission" date="2016-10" db="EMBL/GenBank/DDBJ databases">
        <authorList>
            <person name="de Groot N.N."/>
        </authorList>
    </citation>
    <scope>NUCLEOTIDE SEQUENCE [LARGE SCALE GENOMIC DNA]</scope>
    <source>
        <strain>GEY</strain>
        <strain evidence="6">DSM 9560</strain>
    </source>
</reference>
<dbReference type="GO" id="GO:0010291">
    <property type="term" value="F:beta-carotene 3-hydroxylase activity"/>
    <property type="evidence" value="ECO:0007669"/>
    <property type="project" value="TreeGrafter"/>
</dbReference>
<evidence type="ECO:0000256" key="2">
    <source>
        <dbReference type="ARBA" id="ARBA00022746"/>
    </source>
</evidence>
<dbReference type="Proteomes" id="UP000199513">
    <property type="component" value="Unassembled WGS sequence"/>
</dbReference>
<feature type="transmembrane region" description="Helical" evidence="4">
    <location>
        <begin position="6"/>
        <end position="24"/>
    </location>
</feature>
<keyword evidence="3" id="KW-0560">Oxidoreductase</keyword>
<keyword evidence="6" id="KW-1185">Reference proteome</keyword>
<evidence type="ECO:0000313" key="6">
    <source>
        <dbReference type="Proteomes" id="UP000199513"/>
    </source>
</evidence>
<dbReference type="PANTHER" id="PTHR31899:SF9">
    <property type="entry name" value="BETA-CAROTENE 3-HYDROXYLASE 1, CHLOROPLASTIC"/>
    <property type="match status" value="1"/>
</dbReference>
<keyword evidence="4" id="KW-0812">Transmembrane</keyword>
<evidence type="ECO:0000313" key="5">
    <source>
        <dbReference type="EMBL" id="SFE64801.1"/>
    </source>
</evidence>
<dbReference type="PANTHER" id="PTHR31899">
    <property type="entry name" value="BETA-CAROTENE 3-HYDROXYLASE 1, CHLOROPLASTIC"/>
    <property type="match status" value="1"/>
</dbReference>
<dbReference type="GO" id="GO:0016119">
    <property type="term" value="P:carotene metabolic process"/>
    <property type="evidence" value="ECO:0007669"/>
    <property type="project" value="TreeGrafter"/>
</dbReference>
<dbReference type="AlphaFoldDB" id="A0A1I2C8Y3"/>
<dbReference type="GO" id="GO:0016123">
    <property type="term" value="P:xanthophyll biosynthetic process"/>
    <property type="evidence" value="ECO:0007669"/>
    <property type="project" value="TreeGrafter"/>
</dbReference>
<gene>
    <name evidence="5" type="ORF">SAMN04488541_1004149</name>
</gene>
<dbReference type="OrthoDB" id="5243888at2"/>
<proteinExistence type="inferred from homology"/>
<dbReference type="EMBL" id="FONY01000004">
    <property type="protein sequence ID" value="SFE64801.1"/>
    <property type="molecule type" value="Genomic_DNA"/>
</dbReference>
<keyword evidence="4" id="KW-1133">Transmembrane helix</keyword>
<dbReference type="InterPro" id="IPR045019">
    <property type="entry name" value="BETA-OHASE-like"/>
</dbReference>
<evidence type="ECO:0000256" key="4">
    <source>
        <dbReference type="SAM" id="Phobius"/>
    </source>
</evidence>
<comment type="similarity">
    <text evidence="1">Belongs to the sterol desaturase family.</text>
</comment>
<feature type="transmembrane region" description="Helical" evidence="4">
    <location>
        <begin position="77"/>
        <end position="100"/>
    </location>
</feature>
<evidence type="ECO:0000256" key="3">
    <source>
        <dbReference type="ARBA" id="ARBA00023002"/>
    </source>
</evidence>
<organism evidence="5 6">
    <name type="scientific">Thermoflexibacter ruber</name>
    <dbReference type="NCBI Taxonomy" id="1003"/>
    <lineage>
        <taxon>Bacteria</taxon>
        <taxon>Pseudomonadati</taxon>
        <taxon>Bacteroidota</taxon>
        <taxon>Cytophagia</taxon>
        <taxon>Cytophagales</taxon>
        <taxon>Thermoflexibacteraceae</taxon>
        <taxon>Thermoflexibacter</taxon>
    </lineage>
</organism>